<comment type="caution">
    <text evidence="1">The sequence shown here is derived from an EMBL/GenBank/DDBJ whole genome shotgun (WGS) entry which is preliminary data.</text>
</comment>
<proteinExistence type="predicted"/>
<name>A0A917AVU1_9BACI</name>
<sequence>MNISPPDFAALNAGKILFLKNLSVSFGDLPLANERAVNEPMEFPAKTLVRLINLGDCRASLFKSCKLKAPKVPPPSKDMIRYVTKITFSFLRTYILHYMFIVNLLYG</sequence>
<dbReference type="Proteomes" id="UP000605259">
    <property type="component" value="Unassembled WGS sequence"/>
</dbReference>
<evidence type="ECO:0000313" key="1">
    <source>
        <dbReference type="EMBL" id="GGE80699.1"/>
    </source>
</evidence>
<protein>
    <submittedName>
        <fullName evidence="1">Uncharacterized protein</fullName>
    </submittedName>
</protein>
<accession>A0A917AVU1</accession>
<dbReference type="AlphaFoldDB" id="A0A917AVU1"/>
<keyword evidence="2" id="KW-1185">Reference proteome</keyword>
<evidence type="ECO:0000313" key="2">
    <source>
        <dbReference type="Proteomes" id="UP000605259"/>
    </source>
</evidence>
<dbReference type="EMBL" id="BMFK01000004">
    <property type="protein sequence ID" value="GGE80699.1"/>
    <property type="molecule type" value="Genomic_DNA"/>
</dbReference>
<gene>
    <name evidence="1" type="ORF">GCM10007140_32740</name>
</gene>
<organism evidence="1 2">
    <name type="scientific">Priestia taiwanensis</name>
    <dbReference type="NCBI Taxonomy" id="1347902"/>
    <lineage>
        <taxon>Bacteria</taxon>
        <taxon>Bacillati</taxon>
        <taxon>Bacillota</taxon>
        <taxon>Bacilli</taxon>
        <taxon>Bacillales</taxon>
        <taxon>Bacillaceae</taxon>
        <taxon>Priestia</taxon>
    </lineage>
</organism>
<reference evidence="1" key="2">
    <citation type="submission" date="2020-09" db="EMBL/GenBank/DDBJ databases">
        <authorList>
            <person name="Sun Q."/>
            <person name="Zhou Y."/>
        </authorList>
    </citation>
    <scope>NUCLEOTIDE SEQUENCE</scope>
    <source>
        <strain evidence="1">CGMCC 1.12698</strain>
    </source>
</reference>
<reference evidence="1" key="1">
    <citation type="journal article" date="2014" name="Int. J. Syst. Evol. Microbiol.">
        <title>Complete genome sequence of Corynebacterium casei LMG S-19264T (=DSM 44701T), isolated from a smear-ripened cheese.</title>
        <authorList>
            <consortium name="US DOE Joint Genome Institute (JGI-PGF)"/>
            <person name="Walter F."/>
            <person name="Albersmeier A."/>
            <person name="Kalinowski J."/>
            <person name="Ruckert C."/>
        </authorList>
    </citation>
    <scope>NUCLEOTIDE SEQUENCE</scope>
    <source>
        <strain evidence="1">CGMCC 1.12698</strain>
    </source>
</reference>